<feature type="region of interest" description="Disordered" evidence="1">
    <location>
        <begin position="435"/>
        <end position="476"/>
    </location>
</feature>
<evidence type="ECO:0000256" key="1">
    <source>
        <dbReference type="SAM" id="MobiDB-lite"/>
    </source>
</evidence>
<feature type="region of interest" description="Disordered" evidence="1">
    <location>
        <begin position="398"/>
        <end position="421"/>
    </location>
</feature>
<reference evidence="2" key="1">
    <citation type="submission" date="2016-03" db="EMBL/GenBank/DDBJ databases">
        <title>Updated assembly of Pseudogymnoascus destructans, the fungus causing white-nose syndrome of bats.</title>
        <authorList>
            <person name="Palmer J.M."/>
            <person name="Drees K.P."/>
            <person name="Foster J.T."/>
            <person name="Lindner D.L."/>
        </authorList>
    </citation>
    <scope>NUCLEOTIDE SEQUENCE [LARGE SCALE GENOMIC DNA]</scope>
    <source>
        <strain evidence="2">20631-21</strain>
    </source>
</reference>
<feature type="region of interest" description="Disordered" evidence="1">
    <location>
        <begin position="495"/>
        <end position="519"/>
    </location>
</feature>
<feature type="compositionally biased region" description="Polar residues" evidence="1">
    <location>
        <begin position="239"/>
        <end position="291"/>
    </location>
</feature>
<feature type="compositionally biased region" description="Low complexity" evidence="1">
    <location>
        <begin position="156"/>
        <end position="171"/>
    </location>
</feature>
<dbReference type="RefSeq" id="XP_024323714.1">
    <property type="nucleotide sequence ID" value="XM_024469949.1"/>
</dbReference>
<dbReference type="EMBL" id="KV441397">
    <property type="protein sequence ID" value="OAF58429.1"/>
    <property type="molecule type" value="Genomic_DNA"/>
</dbReference>
<feature type="compositionally biased region" description="Basic and acidic residues" evidence="1">
    <location>
        <begin position="199"/>
        <end position="211"/>
    </location>
</feature>
<proteinExistence type="predicted"/>
<dbReference type="OrthoDB" id="5421421at2759"/>
<evidence type="ECO:0008006" key="3">
    <source>
        <dbReference type="Google" id="ProtNLM"/>
    </source>
</evidence>
<dbReference type="Proteomes" id="UP000077154">
    <property type="component" value="Unassembled WGS sequence"/>
</dbReference>
<dbReference type="AlphaFoldDB" id="A0A177A8F1"/>
<accession>A0A177A8F1</accession>
<dbReference type="VEuPathDB" id="FungiDB:GMDG_07310"/>
<evidence type="ECO:0000313" key="2">
    <source>
        <dbReference type="EMBL" id="OAF58429.1"/>
    </source>
</evidence>
<organism evidence="2">
    <name type="scientific">Pseudogymnoascus destructans</name>
    <dbReference type="NCBI Taxonomy" id="655981"/>
    <lineage>
        <taxon>Eukaryota</taxon>
        <taxon>Fungi</taxon>
        <taxon>Dikarya</taxon>
        <taxon>Ascomycota</taxon>
        <taxon>Pezizomycotina</taxon>
        <taxon>Leotiomycetes</taxon>
        <taxon>Thelebolales</taxon>
        <taxon>Thelebolaceae</taxon>
        <taxon>Pseudogymnoascus</taxon>
    </lineage>
</organism>
<feature type="region of interest" description="Disordered" evidence="1">
    <location>
        <begin position="145"/>
        <end position="291"/>
    </location>
</feature>
<feature type="compositionally biased region" description="Acidic residues" evidence="1">
    <location>
        <begin position="398"/>
        <end position="411"/>
    </location>
</feature>
<feature type="compositionally biased region" description="Polar residues" evidence="1">
    <location>
        <begin position="178"/>
        <end position="191"/>
    </location>
</feature>
<sequence>MFVAMGDPLYPSQYERIPNYEGFTPQSAVSSFNTPLIYDSTLTTPVSLGADSPVLSSKPSASTIHWGHEQSQMNNPMRDNRAIFSHNQNNNRMESNAEDSTLSLQVPQGSNGDLGLGFSTYNMFDSPQIPCPPTPYFGSYGVSGAQVTSPTPSLPSNTHSASQLSSASTPSMHHSIPLGQNNAPNLITPTPGQLRPSKRSHDSPIKTEHHGMQYPSRPLHQHEQSPIHFSPPVKRESPPLSQSTQKRQKQSDPMTPLFNQNQRMPLTDGSNAEFHGSQSRFKPLGNTQSPQPVMTEEEEFLIHLRKGREPKPDWKTTVEEFKAHTGKEFRIPALQMRYSRLNERLRVWSAKDITALTRSKAEFEKSKWESVANGMMKYECEVKWSARACQQKYAELNPEELDEAPLEDSPDPEAYSEAGRHNSYVNIGVQEYEMTRQGHHHQQQHPQQQRQRGTPEGKSSREQSADGRAESYKNLQVDANNQLQLLRQQQQLISKRMQLGQQQQEQQQQQQHWGMGGQQ</sequence>
<feature type="compositionally biased region" description="Polar residues" evidence="1">
    <location>
        <begin position="145"/>
        <end position="155"/>
    </location>
</feature>
<name>A0A177A8F1_9PEZI</name>
<dbReference type="GeneID" id="36289408"/>
<gene>
    <name evidence="2" type="ORF">VC83_06348</name>
</gene>
<feature type="compositionally biased region" description="Low complexity" evidence="1">
    <location>
        <begin position="495"/>
        <end position="513"/>
    </location>
</feature>
<feature type="compositionally biased region" description="Basic and acidic residues" evidence="1">
    <location>
        <begin position="453"/>
        <end position="471"/>
    </location>
</feature>
<protein>
    <recommendedName>
        <fullName evidence="3">Myb-like domain-containing protein</fullName>
    </recommendedName>
</protein>
<dbReference type="eggNOG" id="ENOG502S91F">
    <property type="taxonomic scope" value="Eukaryota"/>
</dbReference>